<dbReference type="EMBL" id="MU118029">
    <property type="protein sequence ID" value="KAF9647634.1"/>
    <property type="molecule type" value="Genomic_DNA"/>
</dbReference>
<evidence type="ECO:0000313" key="1">
    <source>
        <dbReference type="EMBL" id="KAF9647634.1"/>
    </source>
</evidence>
<dbReference type="Proteomes" id="UP000886501">
    <property type="component" value="Unassembled WGS sequence"/>
</dbReference>
<comment type="caution">
    <text evidence="1">The sequence shown here is derived from an EMBL/GenBank/DDBJ whole genome shotgun (WGS) entry which is preliminary data.</text>
</comment>
<name>A0ACB6ZDJ5_THEGA</name>
<reference evidence="1" key="2">
    <citation type="journal article" date="2020" name="Nat. Commun.">
        <title>Large-scale genome sequencing of mycorrhizal fungi provides insights into the early evolution of symbiotic traits.</title>
        <authorList>
            <person name="Miyauchi S."/>
            <person name="Kiss E."/>
            <person name="Kuo A."/>
            <person name="Drula E."/>
            <person name="Kohler A."/>
            <person name="Sanchez-Garcia M."/>
            <person name="Morin E."/>
            <person name="Andreopoulos B."/>
            <person name="Barry K.W."/>
            <person name="Bonito G."/>
            <person name="Buee M."/>
            <person name="Carver A."/>
            <person name="Chen C."/>
            <person name="Cichocki N."/>
            <person name="Clum A."/>
            <person name="Culley D."/>
            <person name="Crous P.W."/>
            <person name="Fauchery L."/>
            <person name="Girlanda M."/>
            <person name="Hayes R.D."/>
            <person name="Keri Z."/>
            <person name="LaButti K."/>
            <person name="Lipzen A."/>
            <person name="Lombard V."/>
            <person name="Magnuson J."/>
            <person name="Maillard F."/>
            <person name="Murat C."/>
            <person name="Nolan M."/>
            <person name="Ohm R.A."/>
            <person name="Pangilinan J."/>
            <person name="Pereira M.F."/>
            <person name="Perotto S."/>
            <person name="Peter M."/>
            <person name="Pfister S."/>
            <person name="Riley R."/>
            <person name="Sitrit Y."/>
            <person name="Stielow J.B."/>
            <person name="Szollosi G."/>
            <person name="Zifcakova L."/>
            <person name="Stursova M."/>
            <person name="Spatafora J.W."/>
            <person name="Tedersoo L."/>
            <person name="Vaario L.M."/>
            <person name="Yamada A."/>
            <person name="Yan M."/>
            <person name="Wang P."/>
            <person name="Xu J."/>
            <person name="Bruns T."/>
            <person name="Baldrian P."/>
            <person name="Vilgalys R."/>
            <person name="Dunand C."/>
            <person name="Henrissat B."/>
            <person name="Grigoriev I.V."/>
            <person name="Hibbett D."/>
            <person name="Nagy L.G."/>
            <person name="Martin F.M."/>
        </authorList>
    </citation>
    <scope>NUCLEOTIDE SEQUENCE</scope>
    <source>
        <strain evidence="1">P2</strain>
    </source>
</reference>
<accession>A0ACB6ZDJ5</accession>
<protein>
    <submittedName>
        <fullName evidence="1">Pkinase-domain-containing protein</fullName>
    </submittedName>
</protein>
<sequence length="487" mass="54590">MSRTLKYPKVTGYDLVEQIGGGGFSTVFRAVHFEEHRVAACKVVTLTLETKPYDRKMIEKEMQVHSALKHPNVLEFINAVIVEANGRSRYHPGIYMLLELAAGGDLFDKIAPDVGIDEEIAHYYFTQILSGMVRSPSAMTHTQLNWFHPQDYIHREGVCHRDLKPENIMLDAAGVLKISDFGLCSVYKLKESGKMRLLSERCGSLPYIAPELAGSAPYKAEPIDVWGIGVILFTMLVGNTPWDEPSENSFEFCAYVNGQIFDKDPWNRLSSTVLSLIRQMLDINPDERLTIAGAFQHPWVSRASQVANQGLVALAQRLTQSLRNAGDLEIATPQRFEGKVDADGDQIMGSAAVHNSQFTQSLLLFSQTQSGTRYTPCLTRFYCSLGAGIMMKLIHESLLSFNVKCRASDPVSRGTIISDVQLRLRIGGMDRRKVRFKGWVTVENFVYGDAEGSFVINAKFQGSPLSWRQLWKALIKHDDISPHVLRK</sequence>
<keyword evidence="2" id="KW-1185">Reference proteome</keyword>
<reference evidence="1" key="1">
    <citation type="submission" date="2019-10" db="EMBL/GenBank/DDBJ databases">
        <authorList>
            <consortium name="DOE Joint Genome Institute"/>
            <person name="Kuo A."/>
            <person name="Miyauchi S."/>
            <person name="Kiss E."/>
            <person name="Drula E."/>
            <person name="Kohler A."/>
            <person name="Sanchez-Garcia M."/>
            <person name="Andreopoulos B."/>
            <person name="Barry K.W."/>
            <person name="Bonito G."/>
            <person name="Buee M."/>
            <person name="Carver A."/>
            <person name="Chen C."/>
            <person name="Cichocki N."/>
            <person name="Clum A."/>
            <person name="Culley D."/>
            <person name="Crous P.W."/>
            <person name="Fauchery L."/>
            <person name="Girlanda M."/>
            <person name="Hayes R."/>
            <person name="Keri Z."/>
            <person name="Labutti K."/>
            <person name="Lipzen A."/>
            <person name="Lombard V."/>
            <person name="Magnuson J."/>
            <person name="Maillard F."/>
            <person name="Morin E."/>
            <person name="Murat C."/>
            <person name="Nolan M."/>
            <person name="Ohm R."/>
            <person name="Pangilinan J."/>
            <person name="Pereira M."/>
            <person name="Perotto S."/>
            <person name="Peter M."/>
            <person name="Riley R."/>
            <person name="Sitrit Y."/>
            <person name="Stielow B."/>
            <person name="Szollosi G."/>
            <person name="Zifcakova L."/>
            <person name="Stursova M."/>
            <person name="Spatafora J.W."/>
            <person name="Tedersoo L."/>
            <person name="Vaario L.-M."/>
            <person name="Yamada A."/>
            <person name="Yan M."/>
            <person name="Wang P."/>
            <person name="Xu J."/>
            <person name="Bruns T."/>
            <person name="Baldrian P."/>
            <person name="Vilgalys R."/>
            <person name="Henrissat B."/>
            <person name="Grigoriev I.V."/>
            <person name="Hibbett D."/>
            <person name="Nagy L.G."/>
            <person name="Martin F.M."/>
        </authorList>
    </citation>
    <scope>NUCLEOTIDE SEQUENCE</scope>
    <source>
        <strain evidence="1">P2</strain>
    </source>
</reference>
<gene>
    <name evidence="1" type="ORF">BDM02DRAFT_3270086</name>
</gene>
<proteinExistence type="predicted"/>
<evidence type="ECO:0000313" key="2">
    <source>
        <dbReference type="Proteomes" id="UP000886501"/>
    </source>
</evidence>
<organism evidence="1 2">
    <name type="scientific">Thelephora ganbajun</name>
    <name type="common">Ganba fungus</name>
    <dbReference type="NCBI Taxonomy" id="370292"/>
    <lineage>
        <taxon>Eukaryota</taxon>
        <taxon>Fungi</taxon>
        <taxon>Dikarya</taxon>
        <taxon>Basidiomycota</taxon>
        <taxon>Agaricomycotina</taxon>
        <taxon>Agaricomycetes</taxon>
        <taxon>Thelephorales</taxon>
        <taxon>Thelephoraceae</taxon>
        <taxon>Thelephora</taxon>
    </lineage>
</organism>